<feature type="compositionally biased region" description="Basic residues" evidence="1">
    <location>
        <begin position="58"/>
        <end position="80"/>
    </location>
</feature>
<sequence length="134" mass="14415">MYMFAQITCGNGNAPTDSMKQGPEQSGGERSQRNGYLLGSEEAEVGGAVKQQCITRGRPARRSTRPPRRARRPVATRRRTTPTASWTCGRRGPRPPTGRPPRAGTPVARPLAPAPVPPPGRRRRAPAAPGGCPW</sequence>
<organism evidence="2">
    <name type="scientific">Zea mays</name>
    <name type="common">Maize</name>
    <dbReference type="NCBI Taxonomy" id="4577"/>
    <lineage>
        <taxon>Eukaryota</taxon>
        <taxon>Viridiplantae</taxon>
        <taxon>Streptophyta</taxon>
        <taxon>Embryophyta</taxon>
        <taxon>Tracheophyta</taxon>
        <taxon>Spermatophyta</taxon>
        <taxon>Magnoliopsida</taxon>
        <taxon>Liliopsida</taxon>
        <taxon>Poales</taxon>
        <taxon>Poaceae</taxon>
        <taxon>PACMAD clade</taxon>
        <taxon>Panicoideae</taxon>
        <taxon>Andropogonodae</taxon>
        <taxon>Andropogoneae</taxon>
        <taxon>Tripsacinae</taxon>
        <taxon>Zea</taxon>
    </lineage>
</organism>
<name>C4J042_MAIZE</name>
<evidence type="ECO:0000313" key="2">
    <source>
        <dbReference type="EMBL" id="ACR34542.1"/>
    </source>
</evidence>
<reference evidence="2" key="2">
    <citation type="submission" date="2012-06" db="EMBL/GenBank/DDBJ databases">
        <authorList>
            <person name="Yu Y."/>
            <person name="Currie J."/>
            <person name="Lomeli R."/>
            <person name="Angelova A."/>
            <person name="Collura K."/>
            <person name="Wissotski M."/>
            <person name="Campos D."/>
            <person name="Kudrna D."/>
            <person name="Golser W."/>
            <person name="Ashely E."/>
            <person name="Descour A."/>
            <person name="Fernandes J."/>
            <person name="Soderlund C."/>
            <person name="Walbot V."/>
        </authorList>
    </citation>
    <scope>NUCLEOTIDE SEQUENCE</scope>
    <source>
        <strain evidence="2">B73</strain>
    </source>
</reference>
<proteinExistence type="evidence at transcript level"/>
<feature type="compositionally biased region" description="Low complexity" evidence="1">
    <location>
        <begin position="100"/>
        <end position="111"/>
    </location>
</feature>
<dbReference type="EMBL" id="BT084189">
    <property type="protein sequence ID" value="ACR34542.1"/>
    <property type="molecule type" value="mRNA"/>
</dbReference>
<reference evidence="2" key="1">
    <citation type="journal article" date="2009" name="PLoS Genet.">
        <title>Sequencing, mapping, and analysis of 27,455 maize full-length cDNAs.</title>
        <authorList>
            <person name="Soderlund C."/>
            <person name="Descour A."/>
            <person name="Kudrna D."/>
            <person name="Bomhoff M."/>
            <person name="Boyd L."/>
            <person name="Currie J."/>
            <person name="Angelova A."/>
            <person name="Collura K."/>
            <person name="Wissotski M."/>
            <person name="Ashley E."/>
            <person name="Morrow D."/>
            <person name="Fernandes J."/>
            <person name="Walbot V."/>
            <person name="Yu Y."/>
        </authorList>
    </citation>
    <scope>NUCLEOTIDE SEQUENCE</scope>
    <source>
        <strain evidence="2">B73</strain>
    </source>
</reference>
<evidence type="ECO:0000256" key="1">
    <source>
        <dbReference type="SAM" id="MobiDB-lite"/>
    </source>
</evidence>
<dbReference type="AlphaFoldDB" id="C4J042"/>
<protein>
    <submittedName>
        <fullName evidence="2">Uncharacterized protein</fullName>
    </submittedName>
</protein>
<feature type="region of interest" description="Disordered" evidence="1">
    <location>
        <begin position="1"/>
        <end position="134"/>
    </location>
</feature>
<dbReference type="PROSITE" id="PS50096">
    <property type="entry name" value="IQ"/>
    <property type="match status" value="1"/>
</dbReference>
<feature type="compositionally biased region" description="Polar residues" evidence="1">
    <location>
        <begin position="8"/>
        <end position="19"/>
    </location>
</feature>
<accession>C4J042</accession>